<evidence type="ECO:0000256" key="5">
    <source>
        <dbReference type="ARBA" id="ARBA00022833"/>
    </source>
</evidence>
<feature type="domain" description="Peptidase M14" evidence="9">
    <location>
        <begin position="43"/>
        <end position="363"/>
    </location>
</feature>
<organism evidence="10 11">
    <name type="scientific">Spirosoma soli</name>
    <dbReference type="NCBI Taxonomy" id="1770529"/>
    <lineage>
        <taxon>Bacteria</taxon>
        <taxon>Pseudomonadati</taxon>
        <taxon>Bacteroidota</taxon>
        <taxon>Cytophagia</taxon>
        <taxon>Cytophagales</taxon>
        <taxon>Cytophagaceae</taxon>
        <taxon>Spirosoma</taxon>
    </lineage>
</organism>
<keyword evidence="11" id="KW-1185">Reference proteome</keyword>
<dbReference type="SMART" id="SM00631">
    <property type="entry name" value="Zn_pept"/>
    <property type="match status" value="1"/>
</dbReference>
<dbReference type="InterPro" id="IPR000834">
    <property type="entry name" value="Peptidase_M14"/>
</dbReference>
<name>A0ABW5LXW3_9BACT</name>
<evidence type="ECO:0000313" key="11">
    <source>
        <dbReference type="Proteomes" id="UP001597469"/>
    </source>
</evidence>
<keyword evidence="8" id="KW-0732">Signal</keyword>
<reference evidence="11" key="1">
    <citation type="journal article" date="2019" name="Int. J. Syst. Evol. Microbiol.">
        <title>The Global Catalogue of Microorganisms (GCM) 10K type strain sequencing project: providing services to taxonomists for standard genome sequencing and annotation.</title>
        <authorList>
            <consortium name="The Broad Institute Genomics Platform"/>
            <consortium name="The Broad Institute Genome Sequencing Center for Infectious Disease"/>
            <person name="Wu L."/>
            <person name="Ma J."/>
        </authorList>
    </citation>
    <scope>NUCLEOTIDE SEQUENCE [LARGE SCALE GENOMIC DNA]</scope>
    <source>
        <strain evidence="11">KCTC 42805</strain>
    </source>
</reference>
<evidence type="ECO:0000256" key="2">
    <source>
        <dbReference type="ARBA" id="ARBA00005988"/>
    </source>
</evidence>
<dbReference type="PROSITE" id="PS52035">
    <property type="entry name" value="PEPTIDASE_M14"/>
    <property type="match status" value="1"/>
</dbReference>
<dbReference type="Gene3D" id="3.40.630.10">
    <property type="entry name" value="Zn peptidases"/>
    <property type="match status" value="1"/>
</dbReference>
<comment type="similarity">
    <text evidence="2 7">Belongs to the peptidase M14 family.</text>
</comment>
<comment type="caution">
    <text evidence="10">The sequence shown here is derived from an EMBL/GenBank/DDBJ whole genome shotgun (WGS) entry which is preliminary data.</text>
</comment>
<dbReference type="Gene3D" id="3.40.50.880">
    <property type="match status" value="1"/>
</dbReference>
<feature type="active site" description="Proton donor/acceptor" evidence="7">
    <location>
        <position position="336"/>
    </location>
</feature>
<evidence type="ECO:0000259" key="9">
    <source>
        <dbReference type="PROSITE" id="PS52035"/>
    </source>
</evidence>
<evidence type="ECO:0000256" key="8">
    <source>
        <dbReference type="SAM" id="SignalP"/>
    </source>
</evidence>
<keyword evidence="5" id="KW-0862">Zinc</keyword>
<evidence type="ECO:0000256" key="1">
    <source>
        <dbReference type="ARBA" id="ARBA00001947"/>
    </source>
</evidence>
<dbReference type="Pfam" id="PF00246">
    <property type="entry name" value="Peptidase_M14"/>
    <property type="match status" value="1"/>
</dbReference>
<keyword evidence="3" id="KW-0645">Protease</keyword>
<comment type="cofactor">
    <cofactor evidence="1">
        <name>Zn(2+)</name>
        <dbReference type="ChEBI" id="CHEBI:29105"/>
    </cofactor>
</comment>
<protein>
    <submittedName>
        <fullName evidence="10">M14 family metallopeptidase</fullName>
    </submittedName>
</protein>
<dbReference type="CDD" id="cd06238">
    <property type="entry name" value="M14-like"/>
    <property type="match status" value="1"/>
</dbReference>
<keyword evidence="4" id="KW-0378">Hydrolase</keyword>
<gene>
    <name evidence="10" type="ORF">ACFSUS_00560</name>
</gene>
<feature type="chain" id="PRO_5046558896" evidence="8">
    <location>
        <begin position="20"/>
        <end position="863"/>
    </location>
</feature>
<dbReference type="PANTHER" id="PTHR11705">
    <property type="entry name" value="PROTEASE FAMILY M14 CARBOXYPEPTIDASE A,B"/>
    <property type="match status" value="1"/>
</dbReference>
<evidence type="ECO:0000313" key="10">
    <source>
        <dbReference type="EMBL" id="MFD2569101.1"/>
    </source>
</evidence>
<sequence length="863" mass="96180">MKHFLLLAGLAVTSLSTSAQTTSPASTTVLSPAQFLGYKVGERYTPHHRVLAYAEQVARQFPNRVKLLPYGTTHEGRQLMAVVVASEANLARLEEIRTNNLKRIGMLEGPVVDSKPTSAAQPPIAWLSYNVHGNEAVSSEAFMDVLYQLMTPSDAVSRKIMNTTVVVLDPGLNPDGHDRYVNWYNQMMGRVGDPTPSAREHNEPWPGGRYTHYLFDPNRDWAWQTQEITQQRMALYQQWMPQLHGDFHEMGYNSPYYFAPSAKPYHEDITPYQRQFQQTIGQYCSRYFDKNGWLYYTRERFDLFYPSYGDTYPTYNGAIGMTFEQGGNSRAGLTIEKEDGDTLTLRQRIDHHVAASMATLESVADRPAEIVKEFGAFFDKARNTPVGTYKSYVIKSNGDAGRIKALQQLLERNKISYGYAGKALTTTGFNYTTQKNEKNVSIAAEDVVISAYQPKSTLLKILFEPNSSLEDSATYDITAWSLPYAFGLQTYGLTTRITPSNTQPASSSPASKTLAAGNKAYAYIIKWQSLPAVQTLASLLKQKVKVRAVEKPFELDGQTYPSGTLVVTRAGNERFGDRFDALVTQAATQSGASFVPVQTGLVTKGSDFGSDFVTGLKSPRIGVIVGDGTPPPSAGEVWHFFDQELNYPVTLIDGNTLGNVEWNKLDVLVLPTNYNYGRFLNDKTLASLREWVRAGGKLIAMERATSFLVGKEGFELKEKERSADAGKSGDKEKKANPADSLKIYIDRERTAISDETPGSIYRVNIDTTHPLGFGLTGPYYTLVQNAYNFDFLKEGWNVGYLKTDNYVAGFSGKNAKDKLRNTLLMGVQNLGRGSIVYLADDPLFRGFWYNGKMLFSNAVFMVP</sequence>
<dbReference type="SUPFAM" id="SSF52317">
    <property type="entry name" value="Class I glutamine amidotransferase-like"/>
    <property type="match status" value="1"/>
</dbReference>
<evidence type="ECO:0000256" key="6">
    <source>
        <dbReference type="ARBA" id="ARBA00023049"/>
    </source>
</evidence>
<dbReference type="PANTHER" id="PTHR11705:SF143">
    <property type="entry name" value="SLL0236 PROTEIN"/>
    <property type="match status" value="1"/>
</dbReference>
<accession>A0ABW5LXW3</accession>
<dbReference type="EMBL" id="JBHULN010000001">
    <property type="protein sequence ID" value="MFD2569101.1"/>
    <property type="molecule type" value="Genomic_DNA"/>
</dbReference>
<dbReference type="RefSeq" id="WP_381517578.1">
    <property type="nucleotide sequence ID" value="NZ_JBHULN010000001.1"/>
</dbReference>
<evidence type="ECO:0000256" key="4">
    <source>
        <dbReference type="ARBA" id="ARBA00022801"/>
    </source>
</evidence>
<keyword evidence="6" id="KW-0482">Metalloprotease</keyword>
<dbReference type="InterPro" id="IPR029062">
    <property type="entry name" value="Class_I_gatase-like"/>
</dbReference>
<evidence type="ECO:0000256" key="7">
    <source>
        <dbReference type="PROSITE-ProRule" id="PRU01379"/>
    </source>
</evidence>
<feature type="signal peptide" evidence="8">
    <location>
        <begin position="1"/>
        <end position="19"/>
    </location>
</feature>
<dbReference type="SUPFAM" id="SSF53187">
    <property type="entry name" value="Zn-dependent exopeptidases"/>
    <property type="match status" value="1"/>
</dbReference>
<dbReference type="CDD" id="cd03143">
    <property type="entry name" value="A4_beta-galactosidase_middle_domain"/>
    <property type="match status" value="1"/>
</dbReference>
<proteinExistence type="inferred from homology"/>
<dbReference type="Proteomes" id="UP001597469">
    <property type="component" value="Unassembled WGS sequence"/>
</dbReference>
<evidence type="ECO:0000256" key="3">
    <source>
        <dbReference type="ARBA" id="ARBA00022670"/>
    </source>
</evidence>